<name>A0A914D9L0_9BILA</name>
<evidence type="ECO:0000313" key="5">
    <source>
        <dbReference type="WBParaSite" id="ACRNAN_scaffold2021.g23964.t1"/>
    </source>
</evidence>
<accession>A0A914D9L0</accession>
<keyword evidence="2" id="KW-0677">Repeat</keyword>
<dbReference type="Gene3D" id="2.130.10.10">
    <property type="entry name" value="YVTN repeat-like/Quinoprotein amine dehydrogenase"/>
    <property type="match status" value="1"/>
</dbReference>
<dbReference type="Proteomes" id="UP000887540">
    <property type="component" value="Unplaced"/>
</dbReference>
<dbReference type="InterPro" id="IPR019775">
    <property type="entry name" value="WD40_repeat_CS"/>
</dbReference>
<evidence type="ECO:0000256" key="1">
    <source>
        <dbReference type="ARBA" id="ARBA00022574"/>
    </source>
</evidence>
<protein>
    <submittedName>
        <fullName evidence="5">Uncharacterized protein</fullName>
    </submittedName>
</protein>
<dbReference type="AlphaFoldDB" id="A0A914D9L0"/>
<dbReference type="InterPro" id="IPR001680">
    <property type="entry name" value="WD40_rpt"/>
</dbReference>
<keyword evidence="1 3" id="KW-0853">WD repeat</keyword>
<proteinExistence type="predicted"/>
<dbReference type="WBParaSite" id="ACRNAN_scaffold2021.g23964.t1">
    <property type="protein sequence ID" value="ACRNAN_scaffold2021.g23964.t1"/>
    <property type="gene ID" value="ACRNAN_scaffold2021.g23964"/>
</dbReference>
<evidence type="ECO:0000256" key="3">
    <source>
        <dbReference type="PROSITE-ProRule" id="PRU00221"/>
    </source>
</evidence>
<evidence type="ECO:0000256" key="2">
    <source>
        <dbReference type="ARBA" id="ARBA00022737"/>
    </source>
</evidence>
<reference evidence="5" key="1">
    <citation type="submission" date="2022-11" db="UniProtKB">
        <authorList>
            <consortium name="WormBaseParasite"/>
        </authorList>
    </citation>
    <scope>IDENTIFICATION</scope>
</reference>
<feature type="repeat" description="WD" evidence="3">
    <location>
        <begin position="1"/>
        <end position="32"/>
    </location>
</feature>
<dbReference type="PROSITE" id="PS50082">
    <property type="entry name" value="WD_REPEATS_2"/>
    <property type="match status" value="1"/>
</dbReference>
<organism evidence="4 5">
    <name type="scientific">Acrobeloides nanus</name>
    <dbReference type="NCBI Taxonomy" id="290746"/>
    <lineage>
        <taxon>Eukaryota</taxon>
        <taxon>Metazoa</taxon>
        <taxon>Ecdysozoa</taxon>
        <taxon>Nematoda</taxon>
        <taxon>Chromadorea</taxon>
        <taxon>Rhabditida</taxon>
        <taxon>Tylenchina</taxon>
        <taxon>Cephalobomorpha</taxon>
        <taxon>Cephaloboidea</taxon>
        <taxon>Cephalobidae</taxon>
        <taxon>Acrobeloides</taxon>
    </lineage>
</organism>
<dbReference type="PROSITE" id="PS00678">
    <property type="entry name" value="WD_REPEATS_1"/>
    <property type="match status" value="1"/>
</dbReference>
<keyword evidence="4" id="KW-1185">Reference proteome</keyword>
<dbReference type="PROSITE" id="PS50294">
    <property type="entry name" value="WD_REPEATS_REGION"/>
    <property type="match status" value="1"/>
</dbReference>
<evidence type="ECO:0000313" key="4">
    <source>
        <dbReference type="Proteomes" id="UP000887540"/>
    </source>
</evidence>
<sequence length="36" mass="4059">MTYGPTKPILVSAAQDATIRFWDVATQKQLDMVPHK</sequence>
<dbReference type="InterPro" id="IPR015943">
    <property type="entry name" value="WD40/YVTN_repeat-like_dom_sf"/>
</dbReference>